<dbReference type="FunCoup" id="A0A059BSJ4">
    <property type="interactions" value="2333"/>
</dbReference>
<dbReference type="InterPro" id="IPR001563">
    <property type="entry name" value="Peptidase_S10"/>
</dbReference>
<keyword evidence="2" id="KW-0732">Signal</keyword>
<dbReference type="GO" id="GO:0006508">
    <property type="term" value="P:proteolysis"/>
    <property type="evidence" value="ECO:0007669"/>
    <property type="project" value="InterPro"/>
</dbReference>
<dbReference type="GO" id="GO:0016752">
    <property type="term" value="F:sinapoyltransferase activity"/>
    <property type="evidence" value="ECO:0007669"/>
    <property type="project" value="UniProtKB-ARBA"/>
</dbReference>
<comment type="similarity">
    <text evidence="1">Belongs to the peptidase S10 family.</text>
</comment>
<name>A0A059BSJ4_EUCGR</name>
<dbReference type="EMBL" id="KK198758">
    <property type="protein sequence ID" value="KCW68630.1"/>
    <property type="molecule type" value="Genomic_DNA"/>
</dbReference>
<accession>A0A059BSJ4</accession>
<reference evidence="4" key="1">
    <citation type="submission" date="2013-07" db="EMBL/GenBank/DDBJ databases">
        <title>The genome of Eucalyptus grandis.</title>
        <authorList>
            <person name="Schmutz J."/>
            <person name="Hayes R."/>
            <person name="Myburg A."/>
            <person name="Tuskan G."/>
            <person name="Grattapaglia D."/>
            <person name="Rokhsar D.S."/>
        </authorList>
    </citation>
    <scope>NUCLEOTIDE SEQUENCE</scope>
    <source>
        <tissue evidence="4">Leaf extractions</tissue>
    </source>
</reference>
<dbReference type="PANTHER" id="PTHR11802">
    <property type="entry name" value="SERINE PROTEASE FAMILY S10 SERINE CARBOXYPEPTIDASE"/>
    <property type="match status" value="1"/>
</dbReference>
<dbReference type="OrthoDB" id="443318at2759"/>
<protein>
    <recommendedName>
        <fullName evidence="5">Serine carboxypeptidase-like 19</fullName>
    </recommendedName>
</protein>
<dbReference type="PRINTS" id="PR00724">
    <property type="entry name" value="CRBOXYPTASEC"/>
</dbReference>
<dbReference type="AlphaFoldDB" id="A0A059BSJ4"/>
<keyword evidence="3" id="KW-0325">Glycoprotein</keyword>
<dbReference type="PANTHER" id="PTHR11802:SF29">
    <property type="entry name" value="SERINE CARBOXYPEPTIDASE-LIKE 19"/>
    <property type="match status" value="1"/>
</dbReference>
<dbReference type="KEGG" id="egr:104449249"/>
<dbReference type="GO" id="GO:0019748">
    <property type="term" value="P:secondary metabolic process"/>
    <property type="evidence" value="ECO:0000318"/>
    <property type="project" value="GO_Central"/>
</dbReference>
<dbReference type="OMA" id="GIQPWIN"/>
<dbReference type="SUPFAM" id="SSF53474">
    <property type="entry name" value="alpha/beta-Hydrolases"/>
    <property type="match status" value="1"/>
</dbReference>
<dbReference type="InterPro" id="IPR029058">
    <property type="entry name" value="AB_hydrolase_fold"/>
</dbReference>
<organism evidence="4">
    <name type="scientific">Eucalyptus grandis</name>
    <name type="common">Flooded gum</name>
    <dbReference type="NCBI Taxonomy" id="71139"/>
    <lineage>
        <taxon>Eukaryota</taxon>
        <taxon>Viridiplantae</taxon>
        <taxon>Streptophyta</taxon>
        <taxon>Embryophyta</taxon>
        <taxon>Tracheophyta</taxon>
        <taxon>Spermatophyta</taxon>
        <taxon>Magnoliopsida</taxon>
        <taxon>eudicotyledons</taxon>
        <taxon>Gunneridae</taxon>
        <taxon>Pentapetalae</taxon>
        <taxon>rosids</taxon>
        <taxon>malvids</taxon>
        <taxon>Myrtales</taxon>
        <taxon>Myrtaceae</taxon>
        <taxon>Myrtoideae</taxon>
        <taxon>Eucalypteae</taxon>
        <taxon>Eucalyptus</taxon>
    </lineage>
</organism>
<dbReference type="eggNOG" id="KOG1282">
    <property type="taxonomic scope" value="Eukaryota"/>
</dbReference>
<dbReference type="GO" id="GO:0016747">
    <property type="term" value="F:acyltransferase activity, transferring groups other than amino-acyl groups"/>
    <property type="evidence" value="ECO:0000318"/>
    <property type="project" value="GO_Central"/>
</dbReference>
<dbReference type="InParanoid" id="A0A059BSJ4"/>
<evidence type="ECO:0008006" key="5">
    <source>
        <dbReference type="Google" id="ProtNLM"/>
    </source>
</evidence>
<dbReference type="FunFam" id="3.40.50.1820:FF:000148">
    <property type="entry name" value="Serine carboxypeptidase-like 11"/>
    <property type="match status" value="1"/>
</dbReference>
<dbReference type="Pfam" id="PF00450">
    <property type="entry name" value="Peptidase_S10"/>
    <property type="match status" value="1"/>
</dbReference>
<proteinExistence type="inferred from homology"/>
<gene>
    <name evidence="4" type="ORF">EUGRSUZ_F02236</name>
</gene>
<evidence type="ECO:0000256" key="2">
    <source>
        <dbReference type="ARBA" id="ARBA00022729"/>
    </source>
</evidence>
<dbReference type="Gene3D" id="3.40.50.1820">
    <property type="entry name" value="alpha/beta hydrolase"/>
    <property type="match status" value="1"/>
</dbReference>
<dbReference type="Gramene" id="KCW68630">
    <property type="protein sequence ID" value="KCW68630"/>
    <property type="gene ID" value="EUGRSUZ_F02236"/>
</dbReference>
<evidence type="ECO:0000256" key="1">
    <source>
        <dbReference type="ARBA" id="ARBA00009431"/>
    </source>
</evidence>
<dbReference type="GO" id="GO:0004185">
    <property type="term" value="F:serine-type carboxypeptidase activity"/>
    <property type="evidence" value="ECO:0007669"/>
    <property type="project" value="InterPro"/>
</dbReference>
<evidence type="ECO:0000313" key="4">
    <source>
        <dbReference type="EMBL" id="KCW68630.1"/>
    </source>
</evidence>
<sequence length="477" mass="53531">MAVSNGVAMPGALVSPRLRPFVVAFLLLQECVQLSCCGSRLAFLPGFEGPLPFHLETGYVAVGESEEIQLFYYFAESERNSKEDALFLWLTGGPGCSALSGLIYEIGPLNFNIKAYDRSLPEFVLNPYSWTKASSIIFVDSPVGTGFSYAENPLAYETGDFRQVQHLHQFLRRWLISHPEFISNPVYIGGDSYSGLTLPILVQEIMDGNDEGKSPAINIQGYVLGNPLTDPAFDQNAPVLFAHGMGLISDELYESLKRTCKGHYQFSESSDADCMNDLMAFHQCTSGLQTAQILEPLCGYASMKPGEMFGDRRSLLENFFLVREPTDLDLGCRTYGYRLSYSWTNDDNVREALHIRKGSIGDWQRCNNELNYTNDISSTLQYHAKLSARGCRSLIYSGDHDMIVPFMGTQAWIRSLNYSIIDDWRSWMVRGQVAGYTRTYSNGMTFATVKGGGHTAPEYKPEECFAMFERWISREPL</sequence>
<evidence type="ECO:0000256" key="3">
    <source>
        <dbReference type="ARBA" id="ARBA00023180"/>
    </source>
</evidence>